<organism evidence="2 3">
    <name type="scientific">Oldenlandia corymbosa var. corymbosa</name>
    <dbReference type="NCBI Taxonomy" id="529605"/>
    <lineage>
        <taxon>Eukaryota</taxon>
        <taxon>Viridiplantae</taxon>
        <taxon>Streptophyta</taxon>
        <taxon>Embryophyta</taxon>
        <taxon>Tracheophyta</taxon>
        <taxon>Spermatophyta</taxon>
        <taxon>Magnoliopsida</taxon>
        <taxon>eudicotyledons</taxon>
        <taxon>Gunneridae</taxon>
        <taxon>Pentapetalae</taxon>
        <taxon>asterids</taxon>
        <taxon>lamiids</taxon>
        <taxon>Gentianales</taxon>
        <taxon>Rubiaceae</taxon>
        <taxon>Rubioideae</taxon>
        <taxon>Spermacoceae</taxon>
        <taxon>Hedyotis-Oldenlandia complex</taxon>
        <taxon>Oldenlandia</taxon>
    </lineage>
</organism>
<evidence type="ECO:0000256" key="1">
    <source>
        <dbReference type="SAM" id="MobiDB-lite"/>
    </source>
</evidence>
<sequence>MEPPSCCPQSDTSAKGINSTELNHDGPAEQSSDVKLDSTDDTDRPQKPGSSPMNMDVDKVSGTSIDKSVTSSSADDATDSLDCGAKGSLPQPTDVIKENGLPGLSDAKKEKDENDSAGKSGVGDSRSAGGYKSTKVSRSNEASNHHNEESAAILLSKIEGNKLETESIQEDSSNNGEEHVHHTELHVNDSNSVQIKSGTDLDYDIEDPLELARLVAIEAKREVDCREQSCSSSDKLPGGEAPRPDSPDSECGAESRPQEDDSLKGSSSSAELDLSADSSSPGKEEEPGITSKSQDAVPGNGTAQEVGSSQVTEVAQENSANPEKGLCNFDLNMDVCSEDADHLDNNSMSMPVSVVSASRAAAVPGLPVSPLQFEGALGWKGTAATSAFRPASPCRIPEMDKAHSTGGSNSSSKRDGCLVIDLNANESLDERGMDHPLQEKQIPVLSGLPSGESSVDASPRRSERIELDLNQASEDGDARIDWRTDGLVFHQRNGYISHSPSSSSSSKQPSLRNIDLNDQPSLANESADHHPFLSRLSHQSFSANPSVKRTDDTVISIMGMKVEVNRKDFTNPHPQSLPFLKNFDPALDANMARNMGPLGMGPTIPYPHSASYGYNGGLTSGPALPFTPAMYGPGGSFPYMLDSRGAPVVPQVMGSASNVPPVFPQHPFFMSITGPGTSPANGTAPGPSRNSFDLNSGLTLDGGANRDIVGFRQFLNPGHHTFLMDDYMKSSNSQASTSSGSGVKRKEPDSGWEAFPFRHGNRM</sequence>
<feature type="region of interest" description="Disordered" evidence="1">
    <location>
        <begin position="730"/>
        <end position="763"/>
    </location>
</feature>
<dbReference type="PANTHER" id="PTHR47292:SF1">
    <property type="entry name" value="TRANSCRIPTION ELONGATION FACTOR (TFIIS) FAMILY PROTEIN"/>
    <property type="match status" value="1"/>
</dbReference>
<feature type="compositionally biased region" description="Low complexity" evidence="1">
    <location>
        <begin position="66"/>
        <end position="75"/>
    </location>
</feature>
<dbReference type="AlphaFoldDB" id="A0AAV1EBK3"/>
<accession>A0AAV1EBK3</accession>
<name>A0AAV1EBK3_OLDCO</name>
<feature type="compositionally biased region" description="Polar residues" evidence="1">
    <location>
        <begin position="301"/>
        <end position="321"/>
    </location>
</feature>
<feature type="compositionally biased region" description="Basic and acidic residues" evidence="1">
    <location>
        <begin position="106"/>
        <end position="116"/>
    </location>
</feature>
<feature type="region of interest" description="Disordered" evidence="1">
    <location>
        <begin position="441"/>
        <end position="472"/>
    </location>
</feature>
<feature type="compositionally biased region" description="Basic and acidic residues" evidence="1">
    <location>
        <begin position="458"/>
        <end position="467"/>
    </location>
</feature>
<feature type="compositionally biased region" description="Low complexity" evidence="1">
    <location>
        <begin position="497"/>
        <end position="510"/>
    </location>
</feature>
<feature type="region of interest" description="Disordered" evidence="1">
    <location>
        <begin position="222"/>
        <end position="322"/>
    </location>
</feature>
<feature type="region of interest" description="Disordered" evidence="1">
    <location>
        <begin position="493"/>
        <end position="527"/>
    </location>
</feature>
<feature type="compositionally biased region" description="Low complexity" evidence="1">
    <location>
        <begin position="266"/>
        <end position="280"/>
    </location>
</feature>
<feature type="compositionally biased region" description="Polar residues" evidence="1">
    <location>
        <begin position="7"/>
        <end position="21"/>
    </location>
</feature>
<gene>
    <name evidence="2" type="ORF">OLC1_LOCUS23122</name>
</gene>
<feature type="compositionally biased region" description="Low complexity" evidence="1">
    <location>
        <begin position="730"/>
        <end position="741"/>
    </location>
</feature>
<feature type="compositionally biased region" description="Basic and acidic residues" evidence="1">
    <location>
        <begin position="176"/>
        <end position="187"/>
    </location>
</feature>
<evidence type="ECO:0000313" key="2">
    <source>
        <dbReference type="EMBL" id="CAI9116971.1"/>
    </source>
</evidence>
<feature type="region of interest" description="Disordered" evidence="1">
    <location>
        <begin position="1"/>
        <end position="206"/>
    </location>
</feature>
<keyword evidence="3" id="KW-1185">Reference proteome</keyword>
<dbReference type="PANTHER" id="PTHR47292">
    <property type="entry name" value="TRANSCRIPTION ELONGATION FACTOR (TFIIS) FAMILY PROTEIN-RELATED"/>
    <property type="match status" value="1"/>
</dbReference>
<feature type="compositionally biased region" description="Polar residues" evidence="1">
    <location>
        <begin position="188"/>
        <end position="197"/>
    </location>
</feature>
<proteinExistence type="predicted"/>
<protein>
    <submittedName>
        <fullName evidence="2">OLC1v1018275C1</fullName>
    </submittedName>
</protein>
<feature type="compositionally biased region" description="Basic and acidic residues" evidence="1">
    <location>
        <begin position="22"/>
        <end position="46"/>
    </location>
</feature>
<feature type="region of interest" description="Disordered" evidence="1">
    <location>
        <begin position="673"/>
        <end position="694"/>
    </location>
</feature>
<reference evidence="2" key="1">
    <citation type="submission" date="2023-03" db="EMBL/GenBank/DDBJ databases">
        <authorList>
            <person name="Julca I."/>
        </authorList>
    </citation>
    <scope>NUCLEOTIDE SEQUENCE</scope>
</reference>
<evidence type="ECO:0000313" key="3">
    <source>
        <dbReference type="Proteomes" id="UP001161247"/>
    </source>
</evidence>
<dbReference type="Proteomes" id="UP001161247">
    <property type="component" value="Chromosome 8"/>
</dbReference>
<dbReference type="EMBL" id="OX459125">
    <property type="protein sequence ID" value="CAI9116971.1"/>
    <property type="molecule type" value="Genomic_DNA"/>
</dbReference>